<evidence type="ECO:0000313" key="3">
    <source>
        <dbReference type="EMBL" id="QDT06365.1"/>
    </source>
</evidence>
<evidence type="ECO:0000256" key="2">
    <source>
        <dbReference type="SAM" id="MobiDB-lite"/>
    </source>
</evidence>
<feature type="region of interest" description="Disordered" evidence="2">
    <location>
        <begin position="380"/>
        <end position="438"/>
    </location>
</feature>
<reference evidence="3 4" key="1">
    <citation type="submission" date="2019-02" db="EMBL/GenBank/DDBJ databases">
        <title>Deep-cultivation of Planctomycetes and their phenomic and genomic characterization uncovers novel biology.</title>
        <authorList>
            <person name="Wiegand S."/>
            <person name="Jogler M."/>
            <person name="Boedeker C."/>
            <person name="Pinto D."/>
            <person name="Vollmers J."/>
            <person name="Rivas-Marin E."/>
            <person name="Kohn T."/>
            <person name="Peeters S.H."/>
            <person name="Heuer A."/>
            <person name="Rast P."/>
            <person name="Oberbeckmann S."/>
            <person name="Bunk B."/>
            <person name="Jeske O."/>
            <person name="Meyerdierks A."/>
            <person name="Storesund J.E."/>
            <person name="Kallscheuer N."/>
            <person name="Luecker S."/>
            <person name="Lage O.M."/>
            <person name="Pohl T."/>
            <person name="Merkel B.J."/>
            <person name="Hornburger P."/>
            <person name="Mueller R.-W."/>
            <person name="Bruemmer F."/>
            <person name="Labrenz M."/>
            <person name="Spormann A.M."/>
            <person name="Op den Camp H."/>
            <person name="Overmann J."/>
            <person name="Amann R."/>
            <person name="Jetten M.S.M."/>
            <person name="Mascher T."/>
            <person name="Medema M.H."/>
            <person name="Devos D.P."/>
            <person name="Kaster A.-K."/>
            <person name="Ovreas L."/>
            <person name="Rohde M."/>
            <person name="Galperin M.Y."/>
            <person name="Jogler C."/>
        </authorList>
    </citation>
    <scope>NUCLEOTIDE SEQUENCE [LARGE SCALE GENOMIC DNA]</scope>
    <source>
        <strain evidence="3 4">K22_7</strain>
    </source>
</reference>
<dbReference type="InterPro" id="IPR043502">
    <property type="entry name" value="DNA/RNA_pol_sf"/>
</dbReference>
<dbReference type="PANTHER" id="PTHR35369:SF2">
    <property type="entry name" value="BLR3025 PROTEIN"/>
    <property type="match status" value="1"/>
</dbReference>
<name>A0A517NGW2_9BACT</name>
<dbReference type="OrthoDB" id="9788640at2"/>
<keyword evidence="4" id="KW-1185">Reference proteome</keyword>
<protein>
    <submittedName>
        <fullName evidence="3">DNA polymerase IV</fullName>
    </submittedName>
</protein>
<dbReference type="SUPFAM" id="SSF56672">
    <property type="entry name" value="DNA/RNA polymerases"/>
    <property type="match status" value="1"/>
</dbReference>
<evidence type="ECO:0000313" key="4">
    <source>
        <dbReference type="Proteomes" id="UP000318538"/>
    </source>
</evidence>
<gene>
    <name evidence="3" type="ORF">K227x_47740</name>
</gene>
<dbReference type="KEGG" id="rlc:K227x_47740"/>
<keyword evidence="1" id="KW-0227">DNA damage</keyword>
<evidence type="ECO:0000256" key="1">
    <source>
        <dbReference type="ARBA" id="ARBA00022763"/>
    </source>
</evidence>
<dbReference type="Proteomes" id="UP000318538">
    <property type="component" value="Chromosome"/>
</dbReference>
<dbReference type="InterPro" id="IPR050356">
    <property type="entry name" value="SulA_CellDiv_inhibitor"/>
</dbReference>
<sequence length="547" mass="60150">MSIAQAREMCLAASIPGLLIEKHDALLDRQSLDQVVWWMQQKISPLVAIESLDIHPWAGHPRHQCESLWCEIDGAAHLFGGESGLLVAVTDLLESLGLAGRLAIADSFGAAWAVAHTRIAKSHAAADRCFIVPPGTNRQAIEPLPVDSLRIAPETVHTLARLGIERVGQLLRLPRSGLAPRLGIHLVRRIEHALGEVAEPVKAFHAEVCHSETLSLEYPTTDLPILVDRVERLIQMVRAGLATCQRGALRMTCRLDLSVHPPRTIDIGLFAPSADAKHLSGLLIHRLEQIRLRGTVDRITVSVPLTGPLRTVQTSLFDSSSDDSLQSLSGSSISRLVDSLSGRLGRNAVVEVKLSNDPLPENSCFVVPLAGNQIAGNEVAGKQFSGRPGSRSQRSYDQKLRSRVARRNRLNPPDSGASISAATSGSLSQNPKWAPSPADAMRRPVALLSRPVPLTIAFDKDGFFADTQRPSLPNGLRVAGVTHKVIRSWGPERIETGWWKGPSIRRDYYRVETDRGQWWWIFRDSISPVSAERSLPRYRWMLHGHFA</sequence>
<dbReference type="EMBL" id="CP036525">
    <property type="protein sequence ID" value="QDT06365.1"/>
    <property type="molecule type" value="Genomic_DNA"/>
</dbReference>
<feature type="compositionally biased region" description="Low complexity" evidence="2">
    <location>
        <begin position="415"/>
        <end position="428"/>
    </location>
</feature>
<dbReference type="CDD" id="cd03468">
    <property type="entry name" value="PolY_like"/>
    <property type="match status" value="1"/>
</dbReference>
<organism evidence="3 4">
    <name type="scientific">Rubripirellula lacrimiformis</name>
    <dbReference type="NCBI Taxonomy" id="1930273"/>
    <lineage>
        <taxon>Bacteria</taxon>
        <taxon>Pseudomonadati</taxon>
        <taxon>Planctomycetota</taxon>
        <taxon>Planctomycetia</taxon>
        <taxon>Pirellulales</taxon>
        <taxon>Pirellulaceae</taxon>
        <taxon>Rubripirellula</taxon>
    </lineage>
</organism>
<accession>A0A517NGW2</accession>
<proteinExistence type="predicted"/>
<dbReference type="GO" id="GO:0006281">
    <property type="term" value="P:DNA repair"/>
    <property type="evidence" value="ECO:0007669"/>
    <property type="project" value="TreeGrafter"/>
</dbReference>
<dbReference type="PANTHER" id="PTHR35369">
    <property type="entry name" value="BLR3025 PROTEIN-RELATED"/>
    <property type="match status" value="1"/>
</dbReference>
<dbReference type="AlphaFoldDB" id="A0A517NGW2"/>